<feature type="signal peptide" evidence="5">
    <location>
        <begin position="1"/>
        <end position="24"/>
    </location>
</feature>
<proteinExistence type="inferred from homology"/>
<dbReference type="Pfam" id="PF08386">
    <property type="entry name" value="Abhydrolase_4"/>
    <property type="match status" value="1"/>
</dbReference>
<dbReference type="PANTHER" id="PTHR43248:SF29">
    <property type="entry name" value="TRIPEPTIDYL AMINOPEPTIDASE"/>
    <property type="match status" value="1"/>
</dbReference>
<evidence type="ECO:0000313" key="8">
    <source>
        <dbReference type="EMBL" id="GLW62654.1"/>
    </source>
</evidence>
<reference evidence="8" key="1">
    <citation type="submission" date="2023-02" db="EMBL/GenBank/DDBJ databases">
        <title>Actinomadura rubrobrunea NBRC 14622.</title>
        <authorList>
            <person name="Ichikawa N."/>
            <person name="Sato H."/>
            <person name="Tonouchi N."/>
        </authorList>
    </citation>
    <scope>NUCLEOTIDE SEQUENCE</scope>
    <source>
        <strain evidence="8">NBRC 14622</strain>
    </source>
</reference>
<gene>
    <name evidence="8" type="ORF">Arub01_08980</name>
</gene>
<keyword evidence="9" id="KW-1185">Reference proteome</keyword>
<dbReference type="Gene3D" id="3.40.50.1820">
    <property type="entry name" value="alpha/beta hydrolase"/>
    <property type="match status" value="1"/>
</dbReference>
<dbReference type="EMBL" id="BSRZ01000001">
    <property type="protein sequence ID" value="GLW62654.1"/>
    <property type="molecule type" value="Genomic_DNA"/>
</dbReference>
<evidence type="ECO:0000256" key="4">
    <source>
        <dbReference type="SAM" id="MobiDB-lite"/>
    </source>
</evidence>
<organism evidence="8 9">
    <name type="scientific">Actinomadura rubrobrunea</name>
    <dbReference type="NCBI Taxonomy" id="115335"/>
    <lineage>
        <taxon>Bacteria</taxon>
        <taxon>Bacillati</taxon>
        <taxon>Actinomycetota</taxon>
        <taxon>Actinomycetes</taxon>
        <taxon>Streptosporangiales</taxon>
        <taxon>Thermomonosporaceae</taxon>
        <taxon>Actinomadura</taxon>
    </lineage>
</organism>
<evidence type="ECO:0000256" key="1">
    <source>
        <dbReference type="ARBA" id="ARBA00010088"/>
    </source>
</evidence>
<dbReference type="InterPro" id="IPR029058">
    <property type="entry name" value="AB_hydrolase_fold"/>
</dbReference>
<dbReference type="AlphaFoldDB" id="A0A9W6PQB0"/>
<evidence type="ECO:0000256" key="3">
    <source>
        <dbReference type="ARBA" id="ARBA00022801"/>
    </source>
</evidence>
<dbReference type="Pfam" id="PF00561">
    <property type="entry name" value="Abhydrolase_1"/>
    <property type="match status" value="1"/>
</dbReference>
<feature type="chain" id="PRO_5040760993" evidence="5">
    <location>
        <begin position="25"/>
        <end position="532"/>
    </location>
</feature>
<feature type="domain" description="Peptidase S33 tripeptidyl aminopeptidase-like C-terminal" evidence="7">
    <location>
        <begin position="397"/>
        <end position="492"/>
    </location>
</feature>
<dbReference type="InterPro" id="IPR051601">
    <property type="entry name" value="Serine_prot/Carboxylest_S33"/>
</dbReference>
<comment type="similarity">
    <text evidence="1">Belongs to the peptidase S33 family.</text>
</comment>
<evidence type="ECO:0000259" key="6">
    <source>
        <dbReference type="Pfam" id="PF00561"/>
    </source>
</evidence>
<sequence>MRRLAVITAVTALGVGGGAVVASAGTQSPASRTAARPAAGTLSWGECPTDVTGGAYLADAECAQLQVPLDYTKPNGRKISIAVSRVRATDTANYQGVLIANPGGPGGSGLYLSGGLARWLPPEVAAKYDIIGFDPRGVESSKPALSCIPDYSDPVRPDYVPSSPKDELVWLARSKKYADACAKKYGWMLPHMRTTDSARDIDEIRKALGAEQISYYGFSYGTYLGATYATLFPRHVKRMVWDGNVDVREVWYGGQLKQNEAFERNMKLWWAWTAKYDALYHLGTTGAEVEKTYYRIRAEAKKSPIGGKVGPSELDDIVLSAGYHTGWYIPLAEALSAWAANKDARPLLDLVSEGGGDNGFAVYNAVQAVDAPWPPKWKTWHNDAVRQYNSGIRFNSWSNTWFNAPIHFWHAESGRAFKVGDKHKKVPGFLLVQSTLDAATPYPGGPQMRKLFPSARLIAEEGGKTHSNTLNGNACLDDRVAAYLNDGTLPARKPGQGADVTCQADPRLNDPNPNAVKAATAPQGKDVLIGRP</sequence>
<dbReference type="RefSeq" id="WP_067918527.1">
    <property type="nucleotide sequence ID" value="NZ_BSRZ01000001.1"/>
</dbReference>
<dbReference type="PANTHER" id="PTHR43248">
    <property type="entry name" value="2-SUCCINYL-6-HYDROXY-2,4-CYCLOHEXADIENE-1-CARBOXYLATE SYNTHASE"/>
    <property type="match status" value="1"/>
</dbReference>
<feature type="domain" description="AB hydrolase-1" evidence="6">
    <location>
        <begin position="97"/>
        <end position="244"/>
    </location>
</feature>
<dbReference type="Proteomes" id="UP001165124">
    <property type="component" value="Unassembled WGS sequence"/>
</dbReference>
<evidence type="ECO:0000259" key="7">
    <source>
        <dbReference type="Pfam" id="PF08386"/>
    </source>
</evidence>
<keyword evidence="3" id="KW-0378">Hydrolase</keyword>
<dbReference type="InterPro" id="IPR000073">
    <property type="entry name" value="AB_hydrolase_1"/>
</dbReference>
<dbReference type="SUPFAM" id="SSF53474">
    <property type="entry name" value="alpha/beta-Hydrolases"/>
    <property type="match status" value="1"/>
</dbReference>
<accession>A0A9W6PQB0</accession>
<dbReference type="GO" id="GO:0016787">
    <property type="term" value="F:hydrolase activity"/>
    <property type="evidence" value="ECO:0007669"/>
    <property type="project" value="UniProtKB-KW"/>
</dbReference>
<dbReference type="InterPro" id="IPR013595">
    <property type="entry name" value="Pept_S33_TAP-like_C"/>
</dbReference>
<name>A0A9W6PQB0_9ACTN</name>
<comment type="caution">
    <text evidence="8">The sequence shown here is derived from an EMBL/GenBank/DDBJ whole genome shotgun (WGS) entry which is preliminary data.</text>
</comment>
<keyword evidence="2 5" id="KW-0732">Signal</keyword>
<protein>
    <submittedName>
        <fullName evidence="8">Peptidase</fullName>
    </submittedName>
</protein>
<evidence type="ECO:0000313" key="9">
    <source>
        <dbReference type="Proteomes" id="UP001165124"/>
    </source>
</evidence>
<feature type="region of interest" description="Disordered" evidence="4">
    <location>
        <begin position="505"/>
        <end position="532"/>
    </location>
</feature>
<evidence type="ECO:0000256" key="5">
    <source>
        <dbReference type="SAM" id="SignalP"/>
    </source>
</evidence>
<evidence type="ECO:0000256" key="2">
    <source>
        <dbReference type="ARBA" id="ARBA00022729"/>
    </source>
</evidence>